<dbReference type="Pfam" id="PF03401">
    <property type="entry name" value="TctC"/>
    <property type="match status" value="1"/>
</dbReference>
<feature type="chain" id="PRO_5018243930" evidence="2">
    <location>
        <begin position="24"/>
        <end position="323"/>
    </location>
</feature>
<evidence type="ECO:0000256" key="2">
    <source>
        <dbReference type="SAM" id="SignalP"/>
    </source>
</evidence>
<dbReference type="EMBL" id="UWPJ01000023">
    <property type="protein sequence ID" value="VCU70911.1"/>
    <property type="molecule type" value="Genomic_DNA"/>
</dbReference>
<evidence type="ECO:0000313" key="4">
    <source>
        <dbReference type="Proteomes" id="UP000277294"/>
    </source>
</evidence>
<evidence type="ECO:0000256" key="1">
    <source>
        <dbReference type="ARBA" id="ARBA00006987"/>
    </source>
</evidence>
<comment type="similarity">
    <text evidence="1">Belongs to the UPF0065 (bug) family.</text>
</comment>
<dbReference type="InterPro" id="IPR042100">
    <property type="entry name" value="Bug_dom1"/>
</dbReference>
<dbReference type="PIRSF" id="PIRSF017082">
    <property type="entry name" value="YflP"/>
    <property type="match status" value="1"/>
</dbReference>
<dbReference type="Gene3D" id="3.40.190.150">
    <property type="entry name" value="Bordetella uptake gene, domain 1"/>
    <property type="match status" value="1"/>
</dbReference>
<gene>
    <name evidence="3" type="ORF">PIGHUM_02991</name>
</gene>
<sequence length="323" mass="34072">MKSLGRSFVVAMGMCLSAGAAVAAYPERPIRLIVPFAPGGVADATARLIAMELSSSLGQSVIVENRAGGAAIIGTSAVAKAAPDGYTLLLGSTNISTNPALYKKLPYDTDKDLAPVALAVVVPGVIVTHPSVPARNMSELAAYARKHPDKLSYASVGIGSFSHLAVERLGQQMSISMVHVPYKGYAPAVMSVMSGESDLLISDLQGALSYVKSGKLNALAVTGVKRLDVLPDVPTAQEQGIKQYEAVGWLGVMAPRGTPPEIIARLNAEINKAMGKPDTAKRYVEQGSETFNGGPDAFQRFLDDNRKGWEQVIRAANIRVDEP</sequence>
<dbReference type="SUPFAM" id="SSF53850">
    <property type="entry name" value="Periplasmic binding protein-like II"/>
    <property type="match status" value="1"/>
</dbReference>
<dbReference type="InterPro" id="IPR005064">
    <property type="entry name" value="BUG"/>
</dbReference>
<dbReference type="Proteomes" id="UP000277294">
    <property type="component" value="Unassembled WGS sequence"/>
</dbReference>
<reference evidence="3 4" key="1">
    <citation type="submission" date="2018-10" db="EMBL/GenBank/DDBJ databases">
        <authorList>
            <person name="Criscuolo A."/>
        </authorList>
    </citation>
    <scope>NUCLEOTIDE SEQUENCE [LARGE SCALE GENOMIC DNA]</scope>
    <source>
        <strain evidence="3">DnA1</strain>
    </source>
</reference>
<keyword evidence="2" id="KW-0732">Signal</keyword>
<proteinExistence type="inferred from homology"/>
<dbReference type="Gene3D" id="3.40.190.10">
    <property type="entry name" value="Periplasmic binding protein-like II"/>
    <property type="match status" value="1"/>
</dbReference>
<dbReference type="PANTHER" id="PTHR42928:SF5">
    <property type="entry name" value="BLR1237 PROTEIN"/>
    <property type="match status" value="1"/>
</dbReference>
<dbReference type="RefSeq" id="WP_160142287.1">
    <property type="nucleotide sequence ID" value="NZ_UWPJ01000023.1"/>
</dbReference>
<accession>A0A3P4B4P9</accession>
<keyword evidence="4" id="KW-1185">Reference proteome</keyword>
<dbReference type="OrthoDB" id="8679527at2"/>
<organism evidence="3 4">
    <name type="scientific">Pigmentiphaga humi</name>
    <dbReference type="NCBI Taxonomy" id="2478468"/>
    <lineage>
        <taxon>Bacteria</taxon>
        <taxon>Pseudomonadati</taxon>
        <taxon>Pseudomonadota</taxon>
        <taxon>Betaproteobacteria</taxon>
        <taxon>Burkholderiales</taxon>
        <taxon>Alcaligenaceae</taxon>
        <taxon>Pigmentiphaga</taxon>
    </lineage>
</organism>
<name>A0A3P4B4P9_9BURK</name>
<keyword evidence="3" id="KW-0675">Receptor</keyword>
<dbReference type="AlphaFoldDB" id="A0A3P4B4P9"/>
<evidence type="ECO:0000313" key="3">
    <source>
        <dbReference type="EMBL" id="VCU70911.1"/>
    </source>
</evidence>
<dbReference type="CDD" id="cd13578">
    <property type="entry name" value="PBP2_Bug27"/>
    <property type="match status" value="1"/>
</dbReference>
<feature type="signal peptide" evidence="2">
    <location>
        <begin position="1"/>
        <end position="23"/>
    </location>
</feature>
<dbReference type="PANTHER" id="PTHR42928">
    <property type="entry name" value="TRICARBOXYLATE-BINDING PROTEIN"/>
    <property type="match status" value="1"/>
</dbReference>
<protein>
    <submittedName>
        <fullName evidence="3">Tripartite tricarboxylate transporter family receptor</fullName>
    </submittedName>
</protein>